<dbReference type="GO" id="GO:0005886">
    <property type="term" value="C:plasma membrane"/>
    <property type="evidence" value="ECO:0007669"/>
    <property type="project" value="UniProtKB-SubCell"/>
</dbReference>
<accession>A0A543Q345</accession>
<dbReference type="InterPro" id="IPR003445">
    <property type="entry name" value="Cat_transpt"/>
</dbReference>
<feature type="transmembrane region" description="Helical" evidence="9">
    <location>
        <begin position="50"/>
        <end position="70"/>
    </location>
</feature>
<name>A0A543Q345_ACITH</name>
<evidence type="ECO:0000256" key="5">
    <source>
        <dbReference type="ARBA" id="ARBA00022692"/>
    </source>
</evidence>
<dbReference type="PANTHER" id="PTHR32024:SF2">
    <property type="entry name" value="TRK SYSTEM POTASSIUM UPTAKE PROTEIN TRKG-RELATED"/>
    <property type="match status" value="1"/>
</dbReference>
<dbReference type="EMBL" id="SZUV01000001">
    <property type="protein sequence ID" value="TQN50741.1"/>
    <property type="molecule type" value="Genomic_DNA"/>
</dbReference>
<evidence type="ECO:0000256" key="1">
    <source>
        <dbReference type="ARBA" id="ARBA00004651"/>
    </source>
</evidence>
<keyword evidence="3" id="KW-0813">Transport</keyword>
<dbReference type="PANTHER" id="PTHR32024">
    <property type="entry name" value="TRK SYSTEM POTASSIUM UPTAKE PROTEIN TRKG-RELATED"/>
    <property type="match status" value="1"/>
</dbReference>
<dbReference type="GO" id="GO:0030001">
    <property type="term" value="P:metal ion transport"/>
    <property type="evidence" value="ECO:0007669"/>
    <property type="project" value="UniProtKB-ARBA"/>
</dbReference>
<evidence type="ECO:0000256" key="3">
    <source>
        <dbReference type="ARBA" id="ARBA00022448"/>
    </source>
</evidence>
<comment type="subcellular location">
    <subcellularLocation>
        <location evidence="1">Cell membrane</location>
        <topology evidence="1">Multi-pass membrane protein</topology>
    </subcellularLocation>
</comment>
<keyword evidence="8 9" id="KW-0472">Membrane</keyword>
<organism evidence="10 11">
    <name type="scientific">Acidithiobacillus thiooxidans ATCC 19377</name>
    <dbReference type="NCBI Taxonomy" id="637390"/>
    <lineage>
        <taxon>Bacteria</taxon>
        <taxon>Pseudomonadati</taxon>
        <taxon>Pseudomonadota</taxon>
        <taxon>Acidithiobacillia</taxon>
        <taxon>Acidithiobacillales</taxon>
        <taxon>Acidithiobacillaceae</taxon>
        <taxon>Acidithiobacillus</taxon>
    </lineage>
</organism>
<evidence type="ECO:0000256" key="7">
    <source>
        <dbReference type="ARBA" id="ARBA00023065"/>
    </source>
</evidence>
<evidence type="ECO:0000256" key="2">
    <source>
        <dbReference type="ARBA" id="ARBA00009137"/>
    </source>
</evidence>
<feature type="transmembrane region" description="Helical" evidence="9">
    <location>
        <begin position="20"/>
        <end position="43"/>
    </location>
</feature>
<evidence type="ECO:0000313" key="11">
    <source>
        <dbReference type="Proteomes" id="UP000315403"/>
    </source>
</evidence>
<feature type="transmembrane region" description="Helical" evidence="9">
    <location>
        <begin position="76"/>
        <end position="98"/>
    </location>
</feature>
<dbReference type="Proteomes" id="UP000315403">
    <property type="component" value="Unassembled WGS sequence"/>
</dbReference>
<keyword evidence="4" id="KW-1003">Cell membrane</keyword>
<evidence type="ECO:0000256" key="4">
    <source>
        <dbReference type="ARBA" id="ARBA00022475"/>
    </source>
</evidence>
<reference evidence="10 11" key="1">
    <citation type="submission" date="2019-03" db="EMBL/GenBank/DDBJ databases">
        <title>New insights into Acidothiobacillus thiooxidans sulfur metabolism through coupled gene expression, solution geochemistry, microscopy and spectroscopy analyses.</title>
        <authorList>
            <person name="Camacho D."/>
            <person name="Frazao R."/>
            <person name="Fouillen A."/>
            <person name="Nanci A."/>
            <person name="Lang B.F."/>
            <person name="Apte S.C."/>
            <person name="Baron C."/>
            <person name="Warren L.A."/>
        </authorList>
    </citation>
    <scope>NUCLEOTIDE SEQUENCE [LARGE SCALE GENOMIC DNA]</scope>
    <source>
        <strain evidence="10 11">ATCC 19377</strain>
    </source>
</reference>
<sequence length="111" mass="12180">MHVVNPLRMEGRTVPVQVLLNTLAIIMLTLLIMTLSWLVFLVFGYSALPSIFNVVSAISTVGLSAGMISVSTPTVLKLVLCADMLFGRLEFVALLVLLSPRTWFGRRARSC</sequence>
<proteinExistence type="inferred from homology"/>
<protein>
    <submittedName>
        <fullName evidence="10">Uncharacterized protein</fullName>
    </submittedName>
</protein>
<keyword evidence="7" id="KW-0406">Ion transport</keyword>
<keyword evidence="5 9" id="KW-0812">Transmembrane</keyword>
<dbReference type="GO" id="GO:0008324">
    <property type="term" value="F:monoatomic cation transmembrane transporter activity"/>
    <property type="evidence" value="ECO:0007669"/>
    <property type="project" value="InterPro"/>
</dbReference>
<comment type="similarity">
    <text evidence="2">Belongs to the TrkH potassium transport family.</text>
</comment>
<dbReference type="AlphaFoldDB" id="A0A543Q345"/>
<keyword evidence="6 9" id="KW-1133">Transmembrane helix</keyword>
<evidence type="ECO:0000256" key="8">
    <source>
        <dbReference type="ARBA" id="ARBA00023136"/>
    </source>
</evidence>
<evidence type="ECO:0000313" key="10">
    <source>
        <dbReference type="EMBL" id="TQN50741.1"/>
    </source>
</evidence>
<evidence type="ECO:0000256" key="9">
    <source>
        <dbReference type="SAM" id="Phobius"/>
    </source>
</evidence>
<evidence type="ECO:0000256" key="6">
    <source>
        <dbReference type="ARBA" id="ARBA00022989"/>
    </source>
</evidence>
<gene>
    <name evidence="10" type="ORF">DLNHIDIE_00596</name>
</gene>
<dbReference type="Pfam" id="PF02386">
    <property type="entry name" value="TrkH"/>
    <property type="match status" value="1"/>
</dbReference>
<comment type="caution">
    <text evidence="10">The sequence shown here is derived from an EMBL/GenBank/DDBJ whole genome shotgun (WGS) entry which is preliminary data.</text>
</comment>